<evidence type="ECO:0000313" key="2">
    <source>
        <dbReference type="Proteomes" id="UP000008021"/>
    </source>
</evidence>
<name>A0A0E0DLU7_9ORYZ</name>
<dbReference type="Gramene" id="OMERI05G02900.1">
    <property type="protein sequence ID" value="OMERI05G02900.1"/>
    <property type="gene ID" value="OMERI05G02900"/>
</dbReference>
<proteinExistence type="predicted"/>
<accession>A0A0E0DLU7</accession>
<keyword evidence="2" id="KW-1185">Reference proteome</keyword>
<evidence type="ECO:0000313" key="1">
    <source>
        <dbReference type="EnsemblPlants" id="OMERI05G02900.1"/>
    </source>
</evidence>
<dbReference type="EnsemblPlants" id="OMERI05G02900.1">
    <property type="protein sequence ID" value="OMERI05G02900.1"/>
    <property type="gene ID" value="OMERI05G02900"/>
</dbReference>
<organism evidence="1">
    <name type="scientific">Oryza meridionalis</name>
    <dbReference type="NCBI Taxonomy" id="40149"/>
    <lineage>
        <taxon>Eukaryota</taxon>
        <taxon>Viridiplantae</taxon>
        <taxon>Streptophyta</taxon>
        <taxon>Embryophyta</taxon>
        <taxon>Tracheophyta</taxon>
        <taxon>Spermatophyta</taxon>
        <taxon>Magnoliopsida</taxon>
        <taxon>Liliopsida</taxon>
        <taxon>Poales</taxon>
        <taxon>Poaceae</taxon>
        <taxon>BOP clade</taxon>
        <taxon>Oryzoideae</taxon>
        <taxon>Oryzeae</taxon>
        <taxon>Oryzinae</taxon>
        <taxon>Oryza</taxon>
    </lineage>
</organism>
<dbReference type="HOGENOM" id="CLU_1770954_0_0_1"/>
<protein>
    <submittedName>
        <fullName evidence="1">Uncharacterized protein</fullName>
    </submittedName>
</protein>
<dbReference type="Proteomes" id="UP000008021">
    <property type="component" value="Chromosome 5"/>
</dbReference>
<dbReference type="AlphaFoldDB" id="A0A0E0DLU7"/>
<reference evidence="1" key="2">
    <citation type="submission" date="2018-05" db="EMBL/GenBank/DDBJ databases">
        <title>OmerRS3 (Oryza meridionalis Reference Sequence Version 3).</title>
        <authorList>
            <person name="Zhang J."/>
            <person name="Kudrna D."/>
            <person name="Lee S."/>
            <person name="Talag J."/>
            <person name="Welchert J."/>
            <person name="Wing R.A."/>
        </authorList>
    </citation>
    <scope>NUCLEOTIDE SEQUENCE [LARGE SCALE GENOMIC DNA]</scope>
    <source>
        <strain evidence="1">cv. OR44</strain>
    </source>
</reference>
<reference evidence="1" key="1">
    <citation type="submission" date="2015-04" db="UniProtKB">
        <authorList>
            <consortium name="EnsemblPlants"/>
        </authorList>
    </citation>
    <scope>IDENTIFICATION</scope>
</reference>
<sequence length="147" mass="16414">MPSFAPTLGVEPRGQPSADAAVLKKSNLGASWHRADVQERRSRHQYGQLLRVIDSEERRQQSTPLWPVGAARRRRLQETRAANSARCGTAPVCKYIDLPRRGLQLRGTLSAAIAADRPACASNHPAEDAELPLNRKRTFEIHSYNHE</sequence>